<sequence>MMHINRTDTGTEAETECGSSPRRGAPREDAKMSLRAERSNLPNLSGSGSCLPLVKTDLYLFLFFIFCGFFWTGLRLADGRIELPSYYMLFVLFILAPVAEEFFFRGTVQHCLKKNMQAEFFGVSAANVITSVLFSAVHVYGWGSSHGFLVFAPSLAMGILYDRTQRVSFAILLHSIYNLNAIVVRSL</sequence>
<feature type="transmembrane region" description="Helical" evidence="2">
    <location>
        <begin position="58"/>
        <end position="74"/>
    </location>
</feature>
<evidence type="ECO:0000313" key="5">
    <source>
        <dbReference type="Proteomes" id="UP000294614"/>
    </source>
</evidence>
<feature type="region of interest" description="Disordered" evidence="1">
    <location>
        <begin position="1"/>
        <end position="32"/>
    </location>
</feature>
<keyword evidence="4" id="KW-0645">Protease</keyword>
<keyword evidence="5" id="KW-1185">Reference proteome</keyword>
<dbReference type="EMBL" id="SMGG01000003">
    <property type="protein sequence ID" value="TCK62401.1"/>
    <property type="molecule type" value="Genomic_DNA"/>
</dbReference>
<feature type="transmembrane region" description="Helical" evidence="2">
    <location>
        <begin position="116"/>
        <end position="137"/>
    </location>
</feature>
<name>A0A4V2PSF1_9BACT</name>
<evidence type="ECO:0000313" key="4">
    <source>
        <dbReference type="EMBL" id="TCK62401.1"/>
    </source>
</evidence>
<reference evidence="4 5" key="1">
    <citation type="submission" date="2019-03" db="EMBL/GenBank/DDBJ databases">
        <title>Genomic Encyclopedia of Type Strains, Phase IV (KMG-IV): sequencing the most valuable type-strain genomes for metagenomic binning, comparative biology and taxonomic classification.</title>
        <authorList>
            <person name="Goeker M."/>
        </authorList>
    </citation>
    <scope>NUCLEOTIDE SEQUENCE [LARGE SCALE GENOMIC DNA]</scope>
    <source>
        <strain evidence="4 5">DSM 24984</strain>
    </source>
</reference>
<dbReference type="Pfam" id="PF02517">
    <property type="entry name" value="Rce1-like"/>
    <property type="match status" value="1"/>
</dbReference>
<evidence type="ECO:0000256" key="2">
    <source>
        <dbReference type="SAM" id="Phobius"/>
    </source>
</evidence>
<evidence type="ECO:0000259" key="3">
    <source>
        <dbReference type="Pfam" id="PF02517"/>
    </source>
</evidence>
<keyword evidence="2" id="KW-1133">Transmembrane helix</keyword>
<evidence type="ECO:0000256" key="1">
    <source>
        <dbReference type="SAM" id="MobiDB-lite"/>
    </source>
</evidence>
<organism evidence="4 5">
    <name type="scientific">Seleniivibrio woodruffii</name>
    <dbReference type="NCBI Taxonomy" id="1078050"/>
    <lineage>
        <taxon>Bacteria</taxon>
        <taxon>Pseudomonadati</taxon>
        <taxon>Deferribacterota</taxon>
        <taxon>Deferribacteres</taxon>
        <taxon>Deferribacterales</taxon>
        <taxon>Geovibrionaceae</taxon>
        <taxon>Seleniivibrio</taxon>
    </lineage>
</organism>
<dbReference type="GO" id="GO:0080120">
    <property type="term" value="P:CAAX-box protein maturation"/>
    <property type="evidence" value="ECO:0007669"/>
    <property type="project" value="UniProtKB-ARBA"/>
</dbReference>
<keyword evidence="4" id="KW-0378">Hydrolase</keyword>
<feature type="transmembrane region" description="Helical" evidence="2">
    <location>
        <begin position="86"/>
        <end position="104"/>
    </location>
</feature>
<dbReference type="GO" id="GO:0006508">
    <property type="term" value="P:proteolysis"/>
    <property type="evidence" value="ECO:0007669"/>
    <property type="project" value="UniProtKB-KW"/>
</dbReference>
<keyword evidence="2" id="KW-0812">Transmembrane</keyword>
<comment type="caution">
    <text evidence="4">The sequence shown here is derived from an EMBL/GenBank/DDBJ whole genome shotgun (WGS) entry which is preliminary data.</text>
</comment>
<dbReference type="Proteomes" id="UP000294614">
    <property type="component" value="Unassembled WGS sequence"/>
</dbReference>
<dbReference type="NCBIfam" id="NF033192">
    <property type="entry name" value="JDVT-CAAX"/>
    <property type="match status" value="1"/>
</dbReference>
<dbReference type="InterPro" id="IPR003675">
    <property type="entry name" value="Rce1/LyrA-like_dom"/>
</dbReference>
<gene>
    <name evidence="4" type="ORF">C8D98_0927</name>
</gene>
<dbReference type="OrthoDB" id="9799666at2"/>
<accession>A0A4V2PSF1</accession>
<dbReference type="AlphaFoldDB" id="A0A4V2PSF1"/>
<keyword evidence="2" id="KW-0472">Membrane</keyword>
<protein>
    <submittedName>
        <fullName evidence="4">CAAX prenyl protease-like protein</fullName>
    </submittedName>
</protein>
<proteinExistence type="predicted"/>
<dbReference type="GO" id="GO:0004175">
    <property type="term" value="F:endopeptidase activity"/>
    <property type="evidence" value="ECO:0007669"/>
    <property type="project" value="UniProtKB-ARBA"/>
</dbReference>
<feature type="domain" description="CAAX prenyl protease 2/Lysostaphin resistance protein A-like" evidence="3">
    <location>
        <begin position="86"/>
        <end position="179"/>
    </location>
</feature>